<dbReference type="EMBL" id="CM044703">
    <property type="protein sequence ID" value="KAI5670304.1"/>
    <property type="molecule type" value="Genomic_DNA"/>
</dbReference>
<keyword evidence="2" id="KW-1185">Reference proteome</keyword>
<name>A0ACC0BCD5_CATRO</name>
<evidence type="ECO:0000313" key="2">
    <source>
        <dbReference type="Proteomes" id="UP001060085"/>
    </source>
</evidence>
<dbReference type="Proteomes" id="UP001060085">
    <property type="component" value="Linkage Group LG03"/>
</dbReference>
<reference evidence="2" key="1">
    <citation type="journal article" date="2023" name="Nat. Plants">
        <title>Single-cell RNA sequencing provides a high-resolution roadmap for understanding the multicellular compartmentation of specialized metabolism.</title>
        <authorList>
            <person name="Sun S."/>
            <person name="Shen X."/>
            <person name="Li Y."/>
            <person name="Li Y."/>
            <person name="Wang S."/>
            <person name="Li R."/>
            <person name="Zhang H."/>
            <person name="Shen G."/>
            <person name="Guo B."/>
            <person name="Wei J."/>
            <person name="Xu J."/>
            <person name="St-Pierre B."/>
            <person name="Chen S."/>
            <person name="Sun C."/>
        </authorList>
    </citation>
    <scope>NUCLEOTIDE SEQUENCE [LARGE SCALE GENOMIC DNA]</scope>
</reference>
<organism evidence="1 2">
    <name type="scientific">Catharanthus roseus</name>
    <name type="common">Madagascar periwinkle</name>
    <name type="synonym">Vinca rosea</name>
    <dbReference type="NCBI Taxonomy" id="4058"/>
    <lineage>
        <taxon>Eukaryota</taxon>
        <taxon>Viridiplantae</taxon>
        <taxon>Streptophyta</taxon>
        <taxon>Embryophyta</taxon>
        <taxon>Tracheophyta</taxon>
        <taxon>Spermatophyta</taxon>
        <taxon>Magnoliopsida</taxon>
        <taxon>eudicotyledons</taxon>
        <taxon>Gunneridae</taxon>
        <taxon>Pentapetalae</taxon>
        <taxon>asterids</taxon>
        <taxon>lamiids</taxon>
        <taxon>Gentianales</taxon>
        <taxon>Apocynaceae</taxon>
        <taxon>Rauvolfioideae</taxon>
        <taxon>Vinceae</taxon>
        <taxon>Catharanthinae</taxon>
        <taxon>Catharanthus</taxon>
    </lineage>
</organism>
<accession>A0ACC0BCD5</accession>
<sequence>MALCPNKQNRLVAPMALLDRDASSDDSMAEQKAKQVLLNAEDVKLERVDKNLFSKAKTEVLGSSCTAYSKTKIPLLCPASQYVMEGLFSRQSANLSAEIHRFKV</sequence>
<evidence type="ECO:0000313" key="1">
    <source>
        <dbReference type="EMBL" id="KAI5670304.1"/>
    </source>
</evidence>
<gene>
    <name evidence="1" type="ORF">M9H77_10668</name>
</gene>
<proteinExistence type="predicted"/>
<protein>
    <submittedName>
        <fullName evidence="1">Uncharacterized protein</fullName>
    </submittedName>
</protein>
<comment type="caution">
    <text evidence="1">The sequence shown here is derived from an EMBL/GenBank/DDBJ whole genome shotgun (WGS) entry which is preliminary data.</text>
</comment>